<name>A0A8T6Z869_9BURK</name>
<dbReference type="Proteomes" id="UP000030460">
    <property type="component" value="Unassembled WGS sequence"/>
</dbReference>
<keyword evidence="3" id="KW-1185">Reference proteome</keyword>
<dbReference type="AlphaFoldDB" id="A0A8T6Z869"/>
<evidence type="ECO:0000256" key="1">
    <source>
        <dbReference type="SAM" id="MobiDB-lite"/>
    </source>
</evidence>
<protein>
    <submittedName>
        <fullName evidence="2">Uncharacterized protein</fullName>
    </submittedName>
</protein>
<dbReference type="RefSeq" id="WP_152617037.1">
    <property type="nucleotide sequence ID" value="NZ_CADFGF010000002.1"/>
</dbReference>
<evidence type="ECO:0000313" key="3">
    <source>
        <dbReference type="Proteomes" id="UP000030460"/>
    </source>
</evidence>
<comment type="caution">
    <text evidence="2">The sequence shown here is derived from an EMBL/GenBank/DDBJ whole genome shotgun (WGS) entry which is preliminary data.</text>
</comment>
<accession>A0A8T6Z869</accession>
<proteinExistence type="predicted"/>
<reference evidence="2" key="2">
    <citation type="submission" date="2020-04" db="EMBL/GenBank/DDBJ databases">
        <authorList>
            <person name="Alexandrino P."/>
            <person name="Mendonca T."/>
            <person name="Guaman L."/>
            <person name="Cherix J."/>
            <person name="Lozano-Sakalauskas G."/>
            <person name="Fujita A."/>
            <person name="Filho E.R."/>
            <person name="Long P."/>
            <person name="Padilla G."/>
            <person name="Taciro M.K."/>
            <person name="Gomez J.G."/>
            <person name="Silva L.F."/>
            <person name="Torres M."/>
        </authorList>
    </citation>
    <scope>NUCLEOTIDE SEQUENCE</scope>
    <source>
        <strain evidence="2">LMG 19450</strain>
    </source>
</reference>
<feature type="region of interest" description="Disordered" evidence="1">
    <location>
        <begin position="1"/>
        <end position="20"/>
    </location>
</feature>
<reference evidence="2" key="1">
    <citation type="journal article" date="2015" name="Genome Announc.">
        <title>Draft Genome Sequence of the Polyhydroxyalkanoate-Producing Bacterium Burkholderia sacchari LMG 19450 Isolated from Brazilian Sugarcane Plantation Soil.</title>
        <authorList>
            <person name="Alexandrino P.M."/>
            <person name="Mendonca T.T."/>
            <person name="Guaman Bautista L.P."/>
            <person name="Cherix J."/>
            <person name="Lozano-Sakalauskas G.C."/>
            <person name="Fujita A."/>
            <person name="Ramos Filho E."/>
            <person name="Long P."/>
            <person name="Padilla G."/>
            <person name="Taciro M.K."/>
            <person name="Gomez J.G."/>
            <person name="Silva L.F."/>
        </authorList>
    </citation>
    <scope>NUCLEOTIDE SEQUENCE</scope>
    <source>
        <strain evidence="2">LMG 19450</strain>
    </source>
</reference>
<gene>
    <name evidence="2" type="ORF">NH14_004430</name>
</gene>
<evidence type="ECO:0000313" key="2">
    <source>
        <dbReference type="EMBL" id="NLP60404.1"/>
    </source>
</evidence>
<organism evidence="2 3">
    <name type="scientific">Paraburkholderia sacchari</name>
    <dbReference type="NCBI Taxonomy" id="159450"/>
    <lineage>
        <taxon>Bacteria</taxon>
        <taxon>Pseudomonadati</taxon>
        <taxon>Pseudomonadota</taxon>
        <taxon>Betaproteobacteria</taxon>
        <taxon>Burkholderiales</taxon>
        <taxon>Burkholderiaceae</taxon>
        <taxon>Paraburkholderia</taxon>
    </lineage>
</organism>
<dbReference type="EMBL" id="JTDB02000001">
    <property type="protein sequence ID" value="NLP60404.1"/>
    <property type="molecule type" value="Genomic_DNA"/>
</dbReference>
<sequence>MGLRAAAGPSDGGAEKRISNQKFRLSQKNRCGTSSIIFICIEHHFNKLLDHPIHHPTGLVKTLNTNQRNPLILLHKITFPFQWKLRTSKNIKTITPVRAETLFPIGIRENFR</sequence>